<keyword evidence="9" id="KW-1185">Reference proteome</keyword>
<dbReference type="Proteomes" id="UP001565368">
    <property type="component" value="Unassembled WGS sequence"/>
</dbReference>
<evidence type="ECO:0000313" key="9">
    <source>
        <dbReference type="Proteomes" id="UP001565368"/>
    </source>
</evidence>
<feature type="transmembrane region" description="Helical" evidence="6">
    <location>
        <begin position="26"/>
        <end position="44"/>
    </location>
</feature>
<protein>
    <submittedName>
        <fullName evidence="8">Glycerophosphoinositol permease</fullName>
    </submittedName>
</protein>
<gene>
    <name evidence="8" type="primary">GIT2_3</name>
    <name evidence="8" type="ORF">Q8F55_004793</name>
</gene>
<dbReference type="Gene3D" id="1.20.1250.20">
    <property type="entry name" value="MFS general substrate transporter like domains"/>
    <property type="match status" value="1"/>
</dbReference>
<proteinExistence type="predicted"/>
<evidence type="ECO:0000256" key="5">
    <source>
        <dbReference type="SAM" id="MobiDB-lite"/>
    </source>
</evidence>
<keyword evidence="2 6" id="KW-0812">Transmembrane</keyword>
<organism evidence="8 9">
    <name type="scientific">Vanrija albida</name>
    <dbReference type="NCBI Taxonomy" id="181172"/>
    <lineage>
        <taxon>Eukaryota</taxon>
        <taxon>Fungi</taxon>
        <taxon>Dikarya</taxon>
        <taxon>Basidiomycota</taxon>
        <taxon>Agaricomycotina</taxon>
        <taxon>Tremellomycetes</taxon>
        <taxon>Trichosporonales</taxon>
        <taxon>Trichosporonaceae</taxon>
        <taxon>Vanrija</taxon>
    </lineage>
</organism>
<sequence>MGVFSKKKEVAHDNGESQAPRKGRKLGAIGTIFASGSAMFADGYSNAAMSPVLTILSREDMYGPWLVGGERNKSLLAAMVFAGMVTGQLSFGWVSDKIGRKFAMFLCTAIIFVFSILAACSAGPTPQVLINCLIAFRFFLGIGLGGEYPSGSVAAAEATEHNEVGKKKQQRLFIWATNSQLDLAFTVAWLVALALYKIFGDNHLRAVWRGTLLLGAIPPLLLLIARMFMEEPDAYKKNSMRHTRIPYWLIIKRYWLKLAAVSIVWFIYNWVTYPFGIYSGTIVEKAVGKNPSLYQTLAWGALVNSFYVPGTIVGSFISDFIGPKYTMIFGLLMQAVFGFAMSGAYNRLVPENGQGGSIAGFAVMYGIFLAFGEVGPGNNLGLLASKSVGPTAARGQLYGIAAAIGKVGAFIGTYTFPYIQKRFDTKGYFVQNTGLFWVGSALAVFSATITFFGVHNIKPDHMIEEDAAFREYLAANGFDVSQMGEPGHREGDVADDVVSSGAVPRDADVYEHDEKK</sequence>
<evidence type="ECO:0000256" key="4">
    <source>
        <dbReference type="ARBA" id="ARBA00023136"/>
    </source>
</evidence>
<evidence type="ECO:0000256" key="3">
    <source>
        <dbReference type="ARBA" id="ARBA00022989"/>
    </source>
</evidence>
<feature type="compositionally biased region" description="Basic and acidic residues" evidence="5">
    <location>
        <begin position="505"/>
        <end position="516"/>
    </location>
</feature>
<feature type="transmembrane region" description="Helical" evidence="6">
    <location>
        <begin position="325"/>
        <end position="345"/>
    </location>
</feature>
<evidence type="ECO:0000256" key="1">
    <source>
        <dbReference type="ARBA" id="ARBA00004141"/>
    </source>
</evidence>
<reference evidence="8 9" key="1">
    <citation type="submission" date="2023-08" db="EMBL/GenBank/DDBJ databases">
        <title>Annotated Genome Sequence of Vanrija albida AlHP1.</title>
        <authorList>
            <person name="Herzog R."/>
        </authorList>
    </citation>
    <scope>NUCLEOTIDE SEQUENCE [LARGE SCALE GENOMIC DNA]</scope>
    <source>
        <strain evidence="8 9">AlHP1</strain>
    </source>
</reference>
<feature type="transmembrane region" description="Helical" evidence="6">
    <location>
        <begin position="102"/>
        <end position="122"/>
    </location>
</feature>
<dbReference type="InterPro" id="IPR036259">
    <property type="entry name" value="MFS_trans_sf"/>
</dbReference>
<feature type="transmembrane region" description="Helical" evidence="6">
    <location>
        <begin position="128"/>
        <end position="146"/>
    </location>
</feature>
<accession>A0ABR3PZU3</accession>
<feature type="transmembrane region" description="Helical" evidence="6">
    <location>
        <begin position="357"/>
        <end position="376"/>
    </location>
</feature>
<feature type="region of interest" description="Disordered" evidence="5">
    <location>
        <begin position="484"/>
        <end position="516"/>
    </location>
</feature>
<feature type="transmembrane region" description="Helical" evidence="6">
    <location>
        <begin position="172"/>
        <end position="196"/>
    </location>
</feature>
<dbReference type="PANTHER" id="PTHR23508:SF10">
    <property type="entry name" value="CARBOXYLIC ACID TRANSPORTER PROTEIN HOMOLOG"/>
    <property type="match status" value="1"/>
</dbReference>
<feature type="transmembrane region" description="Helical" evidence="6">
    <location>
        <begin position="397"/>
        <end position="416"/>
    </location>
</feature>
<feature type="compositionally biased region" description="Basic and acidic residues" evidence="5">
    <location>
        <begin position="1"/>
        <end position="15"/>
    </location>
</feature>
<evidence type="ECO:0000313" key="8">
    <source>
        <dbReference type="EMBL" id="KAL1407996.1"/>
    </source>
</evidence>
<dbReference type="PANTHER" id="PTHR23508">
    <property type="entry name" value="CARBOXYLIC ACID TRANSPORTER PROTEIN HOMOLOG"/>
    <property type="match status" value="1"/>
</dbReference>
<evidence type="ECO:0000256" key="2">
    <source>
        <dbReference type="ARBA" id="ARBA00022692"/>
    </source>
</evidence>
<comment type="subcellular location">
    <subcellularLocation>
        <location evidence="1">Membrane</location>
        <topology evidence="1">Multi-pass membrane protein</topology>
    </subcellularLocation>
</comment>
<evidence type="ECO:0000259" key="7">
    <source>
        <dbReference type="PROSITE" id="PS50850"/>
    </source>
</evidence>
<feature type="domain" description="Major facilitator superfamily (MFS) profile" evidence="7">
    <location>
        <begin position="31"/>
        <end position="458"/>
    </location>
</feature>
<feature type="transmembrane region" description="Helical" evidence="6">
    <location>
        <begin position="75"/>
        <end position="95"/>
    </location>
</feature>
<feature type="region of interest" description="Disordered" evidence="5">
    <location>
        <begin position="1"/>
        <end position="22"/>
    </location>
</feature>
<feature type="transmembrane region" description="Helical" evidence="6">
    <location>
        <begin position="208"/>
        <end position="229"/>
    </location>
</feature>
<dbReference type="InterPro" id="IPR020846">
    <property type="entry name" value="MFS_dom"/>
</dbReference>
<dbReference type="InterPro" id="IPR011701">
    <property type="entry name" value="MFS"/>
</dbReference>
<feature type="transmembrane region" description="Helical" evidence="6">
    <location>
        <begin position="436"/>
        <end position="454"/>
    </location>
</feature>
<evidence type="ECO:0000256" key="6">
    <source>
        <dbReference type="SAM" id="Phobius"/>
    </source>
</evidence>
<feature type="transmembrane region" description="Helical" evidence="6">
    <location>
        <begin position="297"/>
        <end position="318"/>
    </location>
</feature>
<feature type="transmembrane region" description="Helical" evidence="6">
    <location>
        <begin position="250"/>
        <end position="268"/>
    </location>
</feature>
<dbReference type="Pfam" id="PF07690">
    <property type="entry name" value="MFS_1"/>
    <property type="match status" value="1"/>
</dbReference>
<keyword evidence="3 6" id="KW-1133">Transmembrane helix</keyword>
<dbReference type="PROSITE" id="PS50850">
    <property type="entry name" value="MFS"/>
    <property type="match status" value="1"/>
</dbReference>
<keyword evidence="4 6" id="KW-0472">Membrane</keyword>
<name>A0ABR3PZU3_9TREE</name>
<dbReference type="RefSeq" id="XP_069207940.1">
    <property type="nucleotide sequence ID" value="XM_069353298.1"/>
</dbReference>
<dbReference type="GeneID" id="95985836"/>
<dbReference type="EMBL" id="JBBXJM010000004">
    <property type="protein sequence ID" value="KAL1407996.1"/>
    <property type="molecule type" value="Genomic_DNA"/>
</dbReference>
<comment type="caution">
    <text evidence="8">The sequence shown here is derived from an EMBL/GenBank/DDBJ whole genome shotgun (WGS) entry which is preliminary data.</text>
</comment>
<dbReference type="SUPFAM" id="SSF103473">
    <property type="entry name" value="MFS general substrate transporter"/>
    <property type="match status" value="1"/>
</dbReference>